<evidence type="ECO:0000313" key="4">
    <source>
        <dbReference type="Proteomes" id="UP000258309"/>
    </source>
</evidence>
<dbReference type="Gene3D" id="3.40.50.720">
    <property type="entry name" value="NAD(P)-binding Rossmann-like Domain"/>
    <property type="match status" value="1"/>
</dbReference>
<dbReference type="OrthoDB" id="63935at2759"/>
<comment type="similarity">
    <text evidence="1">Belongs to the avfA family.</text>
</comment>
<dbReference type="PANTHER" id="PTHR43355:SF2">
    <property type="entry name" value="FLAVIN REDUCTASE (NADPH)"/>
    <property type="match status" value="1"/>
</dbReference>
<dbReference type="OMA" id="MLPLYHW"/>
<dbReference type="EMBL" id="NCSJ02000163">
    <property type="protein sequence ID" value="RFU28462.1"/>
    <property type="molecule type" value="Genomic_DNA"/>
</dbReference>
<comment type="caution">
    <text evidence="3">The sequence shown here is derived from an EMBL/GenBank/DDBJ whole genome shotgun (WGS) entry which is preliminary data.</text>
</comment>
<accession>A0A3E2H5I9</accession>
<evidence type="ECO:0000313" key="3">
    <source>
        <dbReference type="EMBL" id="RFU28462.1"/>
    </source>
</evidence>
<dbReference type="InterPro" id="IPR051606">
    <property type="entry name" value="Polyketide_Oxido-like"/>
</dbReference>
<feature type="domain" description="NAD(P)-binding" evidence="2">
    <location>
        <begin position="17"/>
        <end position="240"/>
    </location>
</feature>
<name>A0A3E2H5I9_SCYLI</name>
<dbReference type="AlphaFoldDB" id="A0A3E2H5I9"/>
<dbReference type="PANTHER" id="PTHR43355">
    <property type="entry name" value="FLAVIN REDUCTASE (NADPH)"/>
    <property type="match status" value="1"/>
</dbReference>
<feature type="non-terminal residue" evidence="3">
    <location>
        <position position="258"/>
    </location>
</feature>
<dbReference type="STRING" id="5539.A0A3E2H5I9"/>
<dbReference type="SUPFAM" id="SSF51735">
    <property type="entry name" value="NAD(P)-binding Rossmann-fold domains"/>
    <property type="match status" value="1"/>
</dbReference>
<proteinExistence type="inferred from homology"/>
<reference evidence="3 4" key="1">
    <citation type="submission" date="2018-05" db="EMBL/GenBank/DDBJ databases">
        <title>Draft genome sequence of Scytalidium lignicola DSM 105466, a ubiquitous saprotrophic fungus.</title>
        <authorList>
            <person name="Buettner E."/>
            <person name="Gebauer A.M."/>
            <person name="Hofrichter M."/>
            <person name="Liers C."/>
            <person name="Kellner H."/>
        </authorList>
    </citation>
    <scope>NUCLEOTIDE SEQUENCE [LARGE SCALE GENOMIC DNA]</scope>
    <source>
        <strain evidence="3 4">DSM 105466</strain>
    </source>
</reference>
<dbReference type="InterPro" id="IPR016040">
    <property type="entry name" value="NAD(P)-bd_dom"/>
</dbReference>
<keyword evidence="4" id="KW-1185">Reference proteome</keyword>
<dbReference type="InterPro" id="IPR036291">
    <property type="entry name" value="NAD(P)-bd_dom_sf"/>
</dbReference>
<dbReference type="Proteomes" id="UP000258309">
    <property type="component" value="Unassembled WGS sequence"/>
</dbReference>
<organism evidence="3 4">
    <name type="scientific">Scytalidium lignicola</name>
    <name type="common">Hyphomycete</name>
    <dbReference type="NCBI Taxonomy" id="5539"/>
    <lineage>
        <taxon>Eukaryota</taxon>
        <taxon>Fungi</taxon>
        <taxon>Dikarya</taxon>
        <taxon>Ascomycota</taxon>
        <taxon>Pezizomycotina</taxon>
        <taxon>Leotiomycetes</taxon>
        <taxon>Leotiomycetes incertae sedis</taxon>
        <taxon>Scytalidium</taxon>
    </lineage>
</organism>
<dbReference type="GO" id="GO:0042602">
    <property type="term" value="F:riboflavin reductase (NADPH) activity"/>
    <property type="evidence" value="ECO:0007669"/>
    <property type="project" value="TreeGrafter"/>
</dbReference>
<dbReference type="GO" id="GO:0004074">
    <property type="term" value="F:biliverdin reductase [NAD(P)H] activity"/>
    <property type="evidence" value="ECO:0007669"/>
    <property type="project" value="TreeGrafter"/>
</dbReference>
<gene>
    <name evidence="3" type="ORF">B7463_g7898</name>
</gene>
<protein>
    <recommendedName>
        <fullName evidence="2">NAD(P)-binding domain-containing protein</fullName>
    </recommendedName>
</protein>
<evidence type="ECO:0000259" key="2">
    <source>
        <dbReference type="Pfam" id="PF13460"/>
    </source>
</evidence>
<feature type="non-terminal residue" evidence="3">
    <location>
        <position position="1"/>
    </location>
</feature>
<evidence type="ECO:0000256" key="1">
    <source>
        <dbReference type="ARBA" id="ARBA00038376"/>
    </source>
</evidence>
<dbReference type="Pfam" id="PF13460">
    <property type="entry name" value="NAD_binding_10"/>
    <property type="match status" value="1"/>
</dbReference>
<sequence length="258" mass="27607">MASAAASSSTPTVALFGATGGTGLQFLKAILAANPKTRINVLARTPAKLTPSFPQSTYPNLNIIQGDIHDIEVVKKTLLIDGVIVDKTVSAIGMVLQVKGIKFTSQTPHICEDTARIIISAISAIQSSSSPSSTKYPSIIAISTTGISSHGRDIPVVMIPLYHVLLPVPHADKKKMEDVVTAYEGNWTLVRPSFLKDGESKGANAVRVGIEIPGESQPVKKEVGCVITREDVGKWMFEELIKNGGNGEWEKKIVSITY</sequence>